<dbReference type="eggNOG" id="COG4109">
    <property type="taxonomic scope" value="Bacteria"/>
</dbReference>
<dbReference type="STRING" id="459349.CLOAM1188"/>
<evidence type="ECO:0000313" key="3">
    <source>
        <dbReference type="Proteomes" id="UP000002019"/>
    </source>
</evidence>
<proteinExistence type="predicted"/>
<dbReference type="Proteomes" id="UP000002019">
    <property type="component" value="Chromosome"/>
</dbReference>
<organism evidence="2 3">
    <name type="scientific">Cloacimonas acidaminovorans (strain Evry)</name>
    <dbReference type="NCBI Taxonomy" id="459349"/>
    <lineage>
        <taxon>Bacteria</taxon>
        <taxon>Pseudomonadati</taxon>
        <taxon>Candidatus Cloacimonadota</taxon>
        <taxon>Candidatus Cloacimonadia</taxon>
        <taxon>Candidatus Cloacimonadales</taxon>
        <taxon>Candidatus Cloacimonadaceae</taxon>
        <taxon>Candidatus Cloacimonas</taxon>
    </lineage>
</organism>
<gene>
    <name evidence="2" type="ordered locus">CLOAM1188</name>
</gene>
<dbReference type="HOGENOM" id="CLU_140224_1_0_0"/>
<keyword evidence="3" id="KW-1185">Reference proteome</keyword>
<dbReference type="KEGG" id="caci:CLOAM1188"/>
<dbReference type="EMBL" id="CU466930">
    <property type="protein sequence ID" value="CAO81050.1"/>
    <property type="molecule type" value="Genomic_DNA"/>
</dbReference>
<dbReference type="AlphaFoldDB" id="B0VI74"/>
<comment type="subunit">
    <text evidence="1">Homohexamer.</text>
</comment>
<sequence>MIKLSDYVTAINGINCTPSLALEGVEINGAYVCDMLSDVMASAKSGQVWITIMKHLNVIAVASMTGIPAIIFAKGNEPETAVIEKAIEEGILLISSKLPTFELAGILYQLLYS</sequence>
<evidence type="ECO:0008006" key="4">
    <source>
        <dbReference type="Google" id="ProtNLM"/>
    </source>
</evidence>
<accession>B0VI74</accession>
<dbReference type="RefSeq" id="WP_015424908.1">
    <property type="nucleotide sequence ID" value="NC_020449.1"/>
</dbReference>
<reference evidence="2 3" key="1">
    <citation type="journal article" date="2008" name="J. Bacteriol.">
        <title>'Candidatus Cloacamonas acidaminovorans': genome sequence reconstruction provides a first glimpse of a new bacterial division.</title>
        <authorList>
            <person name="Pelletier E."/>
            <person name="Kreimeyer A."/>
            <person name="Bocs S."/>
            <person name="Rouy Z."/>
            <person name="Gyapay G."/>
            <person name="Chouari R."/>
            <person name="Riviere D."/>
            <person name="Ganesan A."/>
            <person name="Daegelen P."/>
            <person name="Sghir A."/>
            <person name="Cohen G.N."/>
            <person name="Medigue C."/>
            <person name="Weissenbach J."/>
            <person name="Le Paslier D."/>
        </authorList>
    </citation>
    <scope>NUCLEOTIDE SEQUENCE [LARGE SCALE GENOMIC DNA]</scope>
    <source>
        <strain evidence="3">Evry</strain>
    </source>
</reference>
<dbReference type="Gene3D" id="3.40.1390.20">
    <property type="entry name" value="HprK N-terminal domain-like"/>
    <property type="match status" value="1"/>
</dbReference>
<protein>
    <recommendedName>
        <fullName evidence="4">DRTGG domain-containing protein</fullName>
    </recommendedName>
</protein>
<dbReference type="InterPro" id="IPR028979">
    <property type="entry name" value="Ser_kin/Pase_Hpr-like_N_sf"/>
</dbReference>
<name>B0VI74_CLOAI</name>
<dbReference type="OrthoDB" id="9800356at2"/>
<dbReference type="SUPFAM" id="SSF75138">
    <property type="entry name" value="HprK N-terminal domain-like"/>
    <property type="match status" value="1"/>
</dbReference>
<evidence type="ECO:0000313" key="2">
    <source>
        <dbReference type="EMBL" id="CAO81050.1"/>
    </source>
</evidence>
<evidence type="ECO:0000256" key="1">
    <source>
        <dbReference type="ARBA" id="ARBA00011643"/>
    </source>
</evidence>